<dbReference type="InterPro" id="IPR005467">
    <property type="entry name" value="His_kinase_dom"/>
</dbReference>
<gene>
    <name evidence="12" type="ORF">SAMN06265221_12052</name>
</gene>
<keyword evidence="5" id="KW-0808">Transferase</keyword>
<sequence length="442" mass="47811">MMALTLARRLGLLAVVMLLLVWLGVLLAGYSPSDSRILTFRPLPAQVAGIVDTVTRTPPAGRAALLAALNGPNQQVRIDPPGAAPTPQARRLDERLMQAYRAALPDRDFQALRFMADYPATTVPRVGWGRREVIELRIPLPKHETLVIRRMADLVTTPFGAPLGLVAGLIGTAIALIALIAMYLELRPLAGLSRAVDRVDLTGAPAVLPDPRRKSPELARLIRAFDRLQTRLSRLLRARFVLVAGISHDVRTYATRLRLRVEAIPDPDQRARAVRDIEDMIQLLNDALLASRVGAGDLVEELLDLSDIARREVEDRAGMPVTLHGSPPAMPVLGDLLALRRMIGNLIENAVKYGHAARVTPLIADGMACVDVEDDGPGLPPDVTETFGEPFVRGETSRSRDTGGAGLGLSIVRNLAEAHGGSLTIIRNGPAGLRLRVAVPLY</sequence>
<dbReference type="EMBL" id="FXTK01000020">
    <property type="protein sequence ID" value="SMO93951.1"/>
    <property type="molecule type" value="Genomic_DNA"/>
</dbReference>
<organism evidence="12 13">
    <name type="scientific">Paracoccus laeviglucosivorans</name>
    <dbReference type="NCBI Taxonomy" id="1197861"/>
    <lineage>
        <taxon>Bacteria</taxon>
        <taxon>Pseudomonadati</taxon>
        <taxon>Pseudomonadota</taxon>
        <taxon>Alphaproteobacteria</taxon>
        <taxon>Rhodobacterales</taxon>
        <taxon>Paracoccaceae</taxon>
        <taxon>Paracoccus</taxon>
    </lineage>
</organism>
<accession>A0A521FE51</accession>
<feature type="transmembrane region" description="Helical" evidence="9">
    <location>
        <begin position="159"/>
        <end position="184"/>
    </location>
</feature>
<evidence type="ECO:0000256" key="6">
    <source>
        <dbReference type="ARBA" id="ARBA00022741"/>
    </source>
</evidence>
<dbReference type="Gene3D" id="1.10.287.130">
    <property type="match status" value="1"/>
</dbReference>
<dbReference type="OrthoDB" id="9804645at2"/>
<dbReference type="AlphaFoldDB" id="A0A521FE51"/>
<dbReference type="InterPro" id="IPR036890">
    <property type="entry name" value="HATPase_C_sf"/>
</dbReference>
<evidence type="ECO:0000313" key="12">
    <source>
        <dbReference type="EMBL" id="SMO93951.1"/>
    </source>
</evidence>
<evidence type="ECO:0000256" key="9">
    <source>
        <dbReference type="SAM" id="Phobius"/>
    </source>
</evidence>
<protein>
    <recommendedName>
        <fullName evidence="3">histidine kinase</fullName>
        <ecNumber evidence="3">2.7.13.3</ecNumber>
    </recommendedName>
</protein>
<evidence type="ECO:0000256" key="3">
    <source>
        <dbReference type="ARBA" id="ARBA00012438"/>
    </source>
</evidence>
<dbReference type="EC" id="2.7.13.3" evidence="3"/>
<keyword evidence="13" id="KW-1185">Reference proteome</keyword>
<reference evidence="12 13" key="1">
    <citation type="submission" date="2017-05" db="EMBL/GenBank/DDBJ databases">
        <authorList>
            <person name="Varghese N."/>
            <person name="Submissions S."/>
        </authorList>
    </citation>
    <scope>NUCLEOTIDE SEQUENCE [LARGE SCALE GENOMIC DNA]</scope>
    <source>
        <strain evidence="12 13">DSM 100094</strain>
    </source>
</reference>
<feature type="domain" description="Histidine kinase" evidence="10">
    <location>
        <begin position="245"/>
        <end position="442"/>
    </location>
</feature>
<evidence type="ECO:0000256" key="8">
    <source>
        <dbReference type="ARBA" id="ARBA00022840"/>
    </source>
</evidence>
<evidence type="ECO:0000256" key="5">
    <source>
        <dbReference type="ARBA" id="ARBA00022679"/>
    </source>
</evidence>
<dbReference type="InterPro" id="IPR003594">
    <property type="entry name" value="HATPase_dom"/>
</dbReference>
<dbReference type="GO" id="GO:0005886">
    <property type="term" value="C:plasma membrane"/>
    <property type="evidence" value="ECO:0007669"/>
    <property type="project" value="TreeGrafter"/>
</dbReference>
<dbReference type="PANTHER" id="PTHR44936:SF10">
    <property type="entry name" value="SENSOR PROTEIN RSTB"/>
    <property type="match status" value="1"/>
</dbReference>
<evidence type="ECO:0000313" key="13">
    <source>
        <dbReference type="Proteomes" id="UP000319014"/>
    </source>
</evidence>
<keyword evidence="6" id="KW-0547">Nucleotide-binding</keyword>
<evidence type="ECO:0000259" key="11">
    <source>
        <dbReference type="PROSITE" id="PS50885"/>
    </source>
</evidence>
<evidence type="ECO:0000256" key="1">
    <source>
        <dbReference type="ARBA" id="ARBA00000085"/>
    </source>
</evidence>
<dbReference type="RefSeq" id="WP_142664448.1">
    <property type="nucleotide sequence ID" value="NZ_FXTK01000020.1"/>
</dbReference>
<dbReference type="GO" id="GO:0000155">
    <property type="term" value="F:phosphorelay sensor kinase activity"/>
    <property type="evidence" value="ECO:0007669"/>
    <property type="project" value="InterPro"/>
</dbReference>
<dbReference type="PROSITE" id="PS50109">
    <property type="entry name" value="HIS_KIN"/>
    <property type="match status" value="1"/>
</dbReference>
<evidence type="ECO:0000256" key="4">
    <source>
        <dbReference type="ARBA" id="ARBA00022553"/>
    </source>
</evidence>
<name>A0A521FE51_9RHOB</name>
<feature type="domain" description="HAMP" evidence="11">
    <location>
        <begin position="186"/>
        <end position="237"/>
    </location>
</feature>
<evidence type="ECO:0000259" key="10">
    <source>
        <dbReference type="PROSITE" id="PS50109"/>
    </source>
</evidence>
<dbReference type="SMART" id="SM00387">
    <property type="entry name" value="HATPase_c"/>
    <property type="match status" value="1"/>
</dbReference>
<dbReference type="GO" id="GO:0005524">
    <property type="term" value="F:ATP binding"/>
    <property type="evidence" value="ECO:0007669"/>
    <property type="project" value="UniProtKB-KW"/>
</dbReference>
<comment type="catalytic activity">
    <reaction evidence="1">
        <text>ATP + protein L-histidine = ADP + protein N-phospho-L-histidine.</text>
        <dbReference type="EC" id="2.7.13.3"/>
    </reaction>
</comment>
<dbReference type="Proteomes" id="UP000319014">
    <property type="component" value="Unassembled WGS sequence"/>
</dbReference>
<comment type="subcellular location">
    <subcellularLocation>
        <location evidence="2">Membrane</location>
    </subcellularLocation>
</comment>
<proteinExistence type="predicted"/>
<dbReference type="Gene3D" id="3.30.565.10">
    <property type="entry name" value="Histidine kinase-like ATPase, C-terminal domain"/>
    <property type="match status" value="1"/>
</dbReference>
<keyword evidence="4" id="KW-0597">Phosphoprotein</keyword>
<evidence type="ECO:0000256" key="7">
    <source>
        <dbReference type="ARBA" id="ARBA00022777"/>
    </source>
</evidence>
<dbReference type="SUPFAM" id="SSF47384">
    <property type="entry name" value="Homodimeric domain of signal transducing histidine kinase"/>
    <property type="match status" value="1"/>
</dbReference>
<dbReference type="InterPro" id="IPR003660">
    <property type="entry name" value="HAMP_dom"/>
</dbReference>
<keyword evidence="9" id="KW-0472">Membrane</keyword>
<keyword evidence="7 12" id="KW-0418">Kinase</keyword>
<dbReference type="PROSITE" id="PS50885">
    <property type="entry name" value="HAMP"/>
    <property type="match status" value="1"/>
</dbReference>
<dbReference type="Pfam" id="PF02518">
    <property type="entry name" value="HATPase_c"/>
    <property type="match status" value="1"/>
</dbReference>
<dbReference type="InterPro" id="IPR050980">
    <property type="entry name" value="2C_sensor_his_kinase"/>
</dbReference>
<dbReference type="InterPro" id="IPR004358">
    <property type="entry name" value="Sig_transdc_His_kin-like_C"/>
</dbReference>
<dbReference type="PRINTS" id="PR00344">
    <property type="entry name" value="BCTRLSENSOR"/>
</dbReference>
<dbReference type="InterPro" id="IPR036097">
    <property type="entry name" value="HisK_dim/P_sf"/>
</dbReference>
<evidence type="ECO:0000256" key="2">
    <source>
        <dbReference type="ARBA" id="ARBA00004370"/>
    </source>
</evidence>
<dbReference type="PANTHER" id="PTHR44936">
    <property type="entry name" value="SENSOR PROTEIN CREC"/>
    <property type="match status" value="1"/>
</dbReference>
<keyword evidence="9" id="KW-0812">Transmembrane</keyword>
<dbReference type="CDD" id="cd00075">
    <property type="entry name" value="HATPase"/>
    <property type="match status" value="1"/>
</dbReference>
<keyword evidence="9" id="KW-1133">Transmembrane helix</keyword>
<keyword evidence="8" id="KW-0067">ATP-binding</keyword>
<dbReference type="SUPFAM" id="SSF55874">
    <property type="entry name" value="ATPase domain of HSP90 chaperone/DNA topoisomerase II/histidine kinase"/>
    <property type="match status" value="1"/>
</dbReference>